<proteinExistence type="predicted"/>
<feature type="transmembrane region" description="Helical" evidence="1">
    <location>
        <begin position="56"/>
        <end position="76"/>
    </location>
</feature>
<protein>
    <submittedName>
        <fullName evidence="2">Uncharacterized protein</fullName>
    </submittedName>
</protein>
<feature type="transmembrane region" description="Helical" evidence="1">
    <location>
        <begin position="134"/>
        <end position="158"/>
    </location>
</feature>
<dbReference type="STRING" id="1348253.LK09_15315"/>
<dbReference type="OrthoDB" id="5244396at2"/>
<keyword evidence="1" id="KW-1133">Transmembrane helix</keyword>
<accession>A0A0B1ZYS6</accession>
<evidence type="ECO:0000313" key="2">
    <source>
        <dbReference type="EMBL" id="KHK96355.1"/>
    </source>
</evidence>
<dbReference type="AlphaFoldDB" id="A0A0B1ZYS6"/>
<organism evidence="2 3">
    <name type="scientific">Microbacterium mangrovi</name>
    <dbReference type="NCBI Taxonomy" id="1348253"/>
    <lineage>
        <taxon>Bacteria</taxon>
        <taxon>Bacillati</taxon>
        <taxon>Actinomycetota</taxon>
        <taxon>Actinomycetes</taxon>
        <taxon>Micrococcales</taxon>
        <taxon>Microbacteriaceae</taxon>
        <taxon>Microbacterium</taxon>
    </lineage>
</organism>
<evidence type="ECO:0000256" key="1">
    <source>
        <dbReference type="SAM" id="Phobius"/>
    </source>
</evidence>
<feature type="transmembrane region" description="Helical" evidence="1">
    <location>
        <begin position="14"/>
        <end position="36"/>
    </location>
</feature>
<dbReference type="Proteomes" id="UP000031030">
    <property type="component" value="Unassembled WGS sequence"/>
</dbReference>
<reference evidence="2 3" key="1">
    <citation type="submission" date="2014-11" db="EMBL/GenBank/DDBJ databases">
        <title>Genome sequence of Microbacterium mangrovi MUSC 115(T).</title>
        <authorList>
            <person name="Lee L.-H."/>
        </authorList>
    </citation>
    <scope>NUCLEOTIDE SEQUENCE [LARGE SCALE GENOMIC DNA]</scope>
    <source>
        <strain evidence="2 3">MUSC 115</strain>
    </source>
</reference>
<evidence type="ECO:0000313" key="3">
    <source>
        <dbReference type="Proteomes" id="UP000031030"/>
    </source>
</evidence>
<comment type="caution">
    <text evidence="2">The sequence shown here is derived from an EMBL/GenBank/DDBJ whole genome shotgun (WGS) entry which is preliminary data.</text>
</comment>
<feature type="transmembrane region" description="Helical" evidence="1">
    <location>
        <begin position="170"/>
        <end position="194"/>
    </location>
</feature>
<dbReference type="RefSeq" id="WP_039401371.1">
    <property type="nucleotide sequence ID" value="NZ_JTDK01000015.1"/>
</dbReference>
<keyword evidence="1" id="KW-0472">Membrane</keyword>
<keyword evidence="3" id="KW-1185">Reference proteome</keyword>
<feature type="transmembrane region" description="Helical" evidence="1">
    <location>
        <begin position="223"/>
        <end position="241"/>
    </location>
</feature>
<dbReference type="EMBL" id="JTDK01000015">
    <property type="protein sequence ID" value="KHK96355.1"/>
    <property type="molecule type" value="Genomic_DNA"/>
</dbReference>
<name>A0A0B1ZYS6_9MICO</name>
<sequence>MIIRAEIYRFLRNGALPALLIIAIGLNALAVFGTSTQLPHVPVATAATNEARTIELLHLGFGASLFSIIFGALSVTRDFGTRVVGRVRLLTGGSGRLLLSRAIVVAPGMLSFGVLGPGTVILVAWIALPSSGSSLAWSADATTIVAGTAVSTVFAGYLGQFVAWQTRRSLLTVIGLVAWTVVLETYAITLLPLIGRFLPGGLAQAMMIDTSTTTEVLDAPAGYLGYGIWLVVLGALAYWRLRRSDLVK</sequence>
<feature type="transmembrane region" description="Helical" evidence="1">
    <location>
        <begin position="97"/>
        <end position="128"/>
    </location>
</feature>
<keyword evidence="1" id="KW-0812">Transmembrane</keyword>
<gene>
    <name evidence="2" type="ORF">LK09_15315</name>
</gene>